<dbReference type="eggNOG" id="ENOG50310GM">
    <property type="taxonomic scope" value="Bacteria"/>
</dbReference>
<accession>M7N625</accession>
<sequence length="195" mass="21869">MTPTKIFSILLFLVAIGLGYFLVDSIKDRIDTQNRVARIEARVVEKLKMIRDAELAYLAANGRYTANWDSLISFIETGRIPNVIKRETVIPLAYGADSIYVEYDTLGFVNVRDSLFSAQRYPGFNPETLPLIPGSDGKRFQLEAGRIFSQTGTPVNVFEAKDVHVVNPDRLKDTHPYGPLRVGSMLQASTQGNWE</sequence>
<organism evidence="2 3">
    <name type="scientific">Cesiribacter andamanensis AMV16</name>
    <dbReference type="NCBI Taxonomy" id="1279009"/>
    <lineage>
        <taxon>Bacteria</taxon>
        <taxon>Pseudomonadati</taxon>
        <taxon>Bacteroidota</taxon>
        <taxon>Cytophagia</taxon>
        <taxon>Cytophagales</taxon>
        <taxon>Cesiribacteraceae</taxon>
        <taxon>Cesiribacter</taxon>
    </lineage>
</organism>
<comment type="caution">
    <text evidence="2">The sequence shown here is derived from an EMBL/GenBank/DDBJ whole genome shotgun (WGS) entry which is preliminary data.</text>
</comment>
<proteinExistence type="predicted"/>
<keyword evidence="1" id="KW-0472">Membrane</keyword>
<reference evidence="2 3" key="1">
    <citation type="journal article" date="2013" name="Genome Announc.">
        <title>Draft Genome Sequence of Cesiribacter andamanensis Strain AMV16T, Isolated from a Soil Sample from a Mud Volcano in the Andaman Islands, India.</title>
        <authorList>
            <person name="Shivaji S."/>
            <person name="Ara S."/>
            <person name="Begum Z."/>
            <person name="Srinivas T.N."/>
            <person name="Singh A."/>
            <person name="Kumar Pinnaka A."/>
        </authorList>
    </citation>
    <scope>NUCLEOTIDE SEQUENCE [LARGE SCALE GENOMIC DNA]</scope>
    <source>
        <strain evidence="2 3">AMV16</strain>
    </source>
</reference>
<gene>
    <name evidence="2" type="ORF">ADICEAN_02168</name>
</gene>
<dbReference type="AlphaFoldDB" id="M7N625"/>
<name>M7N625_9BACT</name>
<evidence type="ECO:0000313" key="2">
    <source>
        <dbReference type="EMBL" id="EMR02691.1"/>
    </source>
</evidence>
<evidence type="ECO:0000313" key="3">
    <source>
        <dbReference type="Proteomes" id="UP000011910"/>
    </source>
</evidence>
<feature type="transmembrane region" description="Helical" evidence="1">
    <location>
        <begin position="6"/>
        <end position="23"/>
    </location>
</feature>
<dbReference type="STRING" id="1279009.ADICEAN_02168"/>
<dbReference type="Proteomes" id="UP000011910">
    <property type="component" value="Unassembled WGS sequence"/>
</dbReference>
<protein>
    <submittedName>
        <fullName evidence="2">Uncharacterized protein</fullName>
    </submittedName>
</protein>
<keyword evidence="3" id="KW-1185">Reference proteome</keyword>
<dbReference type="OrthoDB" id="1466422at2"/>
<evidence type="ECO:0000256" key="1">
    <source>
        <dbReference type="SAM" id="Phobius"/>
    </source>
</evidence>
<dbReference type="EMBL" id="AODQ01000049">
    <property type="protein sequence ID" value="EMR02691.1"/>
    <property type="molecule type" value="Genomic_DNA"/>
</dbReference>
<keyword evidence="1" id="KW-1133">Transmembrane helix</keyword>
<keyword evidence="1" id="KW-0812">Transmembrane</keyword>